<keyword evidence="3" id="KW-0677">Repeat</keyword>
<feature type="region of interest" description="Disordered" evidence="10">
    <location>
        <begin position="88"/>
        <end position="119"/>
    </location>
</feature>
<feature type="compositionally biased region" description="Polar residues" evidence="10">
    <location>
        <begin position="93"/>
        <end position="113"/>
    </location>
</feature>
<gene>
    <name evidence="12" type="primary">ORF34173</name>
</gene>
<evidence type="ECO:0000259" key="11">
    <source>
        <dbReference type="PROSITE" id="PS50157"/>
    </source>
</evidence>
<keyword evidence="4 9" id="KW-0863">Zinc-finger</keyword>
<evidence type="ECO:0000256" key="9">
    <source>
        <dbReference type="PROSITE-ProRule" id="PRU00042"/>
    </source>
</evidence>
<evidence type="ECO:0000256" key="4">
    <source>
        <dbReference type="ARBA" id="ARBA00022771"/>
    </source>
</evidence>
<accession>A0A0B6YRB8</accession>
<name>A0A0B6YRB8_9EUPU</name>
<dbReference type="PROSITE" id="PS50157">
    <property type="entry name" value="ZINC_FINGER_C2H2_2"/>
    <property type="match status" value="1"/>
</dbReference>
<dbReference type="SMART" id="SM00355">
    <property type="entry name" value="ZnF_C2H2"/>
    <property type="match status" value="1"/>
</dbReference>
<evidence type="ECO:0000256" key="7">
    <source>
        <dbReference type="ARBA" id="ARBA00023163"/>
    </source>
</evidence>
<protein>
    <recommendedName>
        <fullName evidence="11">C2H2-type domain-containing protein</fullName>
    </recommendedName>
</protein>
<evidence type="ECO:0000256" key="2">
    <source>
        <dbReference type="ARBA" id="ARBA00022723"/>
    </source>
</evidence>
<reference evidence="12" key="1">
    <citation type="submission" date="2014-12" db="EMBL/GenBank/DDBJ databases">
        <title>Insight into the proteome of Arion vulgaris.</title>
        <authorList>
            <person name="Aradska J."/>
            <person name="Bulat T."/>
            <person name="Smidak R."/>
            <person name="Sarate P."/>
            <person name="Gangsoo J."/>
            <person name="Sialana F."/>
            <person name="Bilban M."/>
            <person name="Lubec G."/>
        </authorList>
    </citation>
    <scope>NUCLEOTIDE SEQUENCE</scope>
    <source>
        <tissue evidence="12">Skin</tissue>
    </source>
</reference>
<dbReference type="InterPro" id="IPR036236">
    <property type="entry name" value="Znf_C2H2_sf"/>
</dbReference>
<evidence type="ECO:0000256" key="6">
    <source>
        <dbReference type="ARBA" id="ARBA00023015"/>
    </source>
</evidence>
<dbReference type="FunFam" id="3.30.160.60:FF:000395">
    <property type="entry name" value="zinc finger protein 513"/>
    <property type="match status" value="1"/>
</dbReference>
<feature type="non-terminal residue" evidence="12">
    <location>
        <position position="1"/>
    </location>
</feature>
<evidence type="ECO:0000256" key="3">
    <source>
        <dbReference type="ARBA" id="ARBA00022737"/>
    </source>
</evidence>
<keyword evidence="2" id="KW-0479">Metal-binding</keyword>
<evidence type="ECO:0000256" key="10">
    <source>
        <dbReference type="SAM" id="MobiDB-lite"/>
    </source>
</evidence>
<dbReference type="Gene3D" id="3.30.160.60">
    <property type="entry name" value="Classic Zinc Finger"/>
    <property type="match status" value="1"/>
</dbReference>
<feature type="non-terminal residue" evidence="12">
    <location>
        <position position="156"/>
    </location>
</feature>
<organism evidence="12">
    <name type="scientific">Arion vulgaris</name>
    <dbReference type="NCBI Taxonomy" id="1028688"/>
    <lineage>
        <taxon>Eukaryota</taxon>
        <taxon>Metazoa</taxon>
        <taxon>Spiralia</taxon>
        <taxon>Lophotrochozoa</taxon>
        <taxon>Mollusca</taxon>
        <taxon>Gastropoda</taxon>
        <taxon>Heterobranchia</taxon>
        <taxon>Euthyneura</taxon>
        <taxon>Panpulmonata</taxon>
        <taxon>Eupulmonata</taxon>
        <taxon>Stylommatophora</taxon>
        <taxon>Helicina</taxon>
        <taxon>Arionoidea</taxon>
        <taxon>Arionidae</taxon>
        <taxon>Arion</taxon>
    </lineage>
</organism>
<feature type="region of interest" description="Disordered" evidence="10">
    <location>
        <begin position="137"/>
        <end position="156"/>
    </location>
</feature>
<sequence length="156" mass="17543">GEKPYKCPQCPYAACRRDMITRHMRTHAKRTPKRERYLSVPDDVLDTCKTSVSSIETAEPHDKSTALTCSSLSSIDILDVETSQCRRRRMQASVESVASSENLGSHPRTSTSSRDSEDLDEYATSFYPTQCTQTRNISSSTSTLFQDPQIGTHKHH</sequence>
<dbReference type="EMBL" id="HACG01011913">
    <property type="protein sequence ID" value="CEK58778.1"/>
    <property type="molecule type" value="Transcribed_RNA"/>
</dbReference>
<evidence type="ECO:0000256" key="5">
    <source>
        <dbReference type="ARBA" id="ARBA00022833"/>
    </source>
</evidence>
<keyword evidence="6" id="KW-0805">Transcription regulation</keyword>
<feature type="compositionally biased region" description="Polar residues" evidence="10">
    <location>
        <begin position="137"/>
        <end position="146"/>
    </location>
</feature>
<evidence type="ECO:0000313" key="12">
    <source>
        <dbReference type="EMBL" id="CEK58778.1"/>
    </source>
</evidence>
<dbReference type="AlphaFoldDB" id="A0A0B6YRB8"/>
<evidence type="ECO:0000256" key="8">
    <source>
        <dbReference type="ARBA" id="ARBA00023242"/>
    </source>
</evidence>
<keyword evidence="8" id="KW-0539">Nucleus</keyword>
<comment type="subcellular location">
    <subcellularLocation>
        <location evidence="1">Nucleus</location>
    </subcellularLocation>
</comment>
<dbReference type="GO" id="GO:0005634">
    <property type="term" value="C:nucleus"/>
    <property type="evidence" value="ECO:0007669"/>
    <property type="project" value="UniProtKB-SubCell"/>
</dbReference>
<feature type="domain" description="C2H2-type" evidence="11">
    <location>
        <begin position="5"/>
        <end position="32"/>
    </location>
</feature>
<dbReference type="InterPro" id="IPR013087">
    <property type="entry name" value="Znf_C2H2_type"/>
</dbReference>
<dbReference type="SUPFAM" id="SSF57667">
    <property type="entry name" value="beta-beta-alpha zinc fingers"/>
    <property type="match status" value="1"/>
</dbReference>
<keyword evidence="7" id="KW-0804">Transcription</keyword>
<dbReference type="GO" id="GO:0008270">
    <property type="term" value="F:zinc ion binding"/>
    <property type="evidence" value="ECO:0007669"/>
    <property type="project" value="UniProtKB-KW"/>
</dbReference>
<proteinExistence type="predicted"/>
<evidence type="ECO:0000256" key="1">
    <source>
        <dbReference type="ARBA" id="ARBA00004123"/>
    </source>
</evidence>
<keyword evidence="5" id="KW-0862">Zinc</keyword>